<accession>A0A0D7AI24</accession>
<keyword evidence="2" id="KW-0472">Membrane</keyword>
<name>A0A0D7AI24_9AGAR</name>
<proteinExistence type="predicted"/>
<evidence type="ECO:0000313" key="4">
    <source>
        <dbReference type="Proteomes" id="UP000054144"/>
    </source>
</evidence>
<feature type="region of interest" description="Disordered" evidence="1">
    <location>
        <begin position="1"/>
        <end position="25"/>
    </location>
</feature>
<feature type="compositionally biased region" description="Low complexity" evidence="1">
    <location>
        <begin position="237"/>
        <end position="249"/>
    </location>
</feature>
<dbReference type="AlphaFoldDB" id="A0A0D7AI24"/>
<evidence type="ECO:0000256" key="1">
    <source>
        <dbReference type="SAM" id="MobiDB-lite"/>
    </source>
</evidence>
<sequence length="295" mass="32584">MFTLGEITQPRPVRAHDNSHGDDTEQDLARFRRFLEVHQPGYSDDDDSDDGEMYKDDELVNESALNLGAETPGSTLEGWISERAAAASDSWSKYDVSMHTDVPPRRALWRSASFSEKKARAQGATGAQSTDRLCGIWLIIGPAVLLSTAFSFETARHACRTSCCGHIFCTEHISEWLCHTSFDDCCPACQTPAMLNDARQRSRRDEPARMPSHSPPRSSHSSRSSSRRRSASRESCEASANSAATYSTSESEDAEARLVATNLQKSVLEPEVLPNIIGKVLSILALMIVYHYILA</sequence>
<feature type="compositionally biased region" description="Basic and acidic residues" evidence="1">
    <location>
        <begin position="198"/>
        <end position="208"/>
    </location>
</feature>
<evidence type="ECO:0000256" key="2">
    <source>
        <dbReference type="SAM" id="Phobius"/>
    </source>
</evidence>
<reference evidence="3 4" key="1">
    <citation type="journal article" date="2015" name="Fungal Genet. Biol.">
        <title>Evolution of novel wood decay mechanisms in Agaricales revealed by the genome sequences of Fistulina hepatica and Cylindrobasidium torrendii.</title>
        <authorList>
            <person name="Floudas D."/>
            <person name="Held B.W."/>
            <person name="Riley R."/>
            <person name="Nagy L.G."/>
            <person name="Koehler G."/>
            <person name="Ransdell A.S."/>
            <person name="Younus H."/>
            <person name="Chow J."/>
            <person name="Chiniquy J."/>
            <person name="Lipzen A."/>
            <person name="Tritt A."/>
            <person name="Sun H."/>
            <person name="Haridas S."/>
            <person name="LaButti K."/>
            <person name="Ohm R.A."/>
            <person name="Kues U."/>
            <person name="Blanchette R.A."/>
            <person name="Grigoriev I.V."/>
            <person name="Minto R.E."/>
            <person name="Hibbett D.S."/>
        </authorList>
    </citation>
    <scope>NUCLEOTIDE SEQUENCE [LARGE SCALE GENOMIC DNA]</scope>
    <source>
        <strain evidence="3 4">ATCC 64428</strain>
    </source>
</reference>
<feature type="transmembrane region" description="Helical" evidence="2">
    <location>
        <begin position="272"/>
        <end position="293"/>
    </location>
</feature>
<feature type="compositionally biased region" description="Basic and acidic residues" evidence="1">
    <location>
        <begin position="14"/>
        <end position="25"/>
    </location>
</feature>
<organism evidence="3 4">
    <name type="scientific">Fistulina hepatica ATCC 64428</name>
    <dbReference type="NCBI Taxonomy" id="1128425"/>
    <lineage>
        <taxon>Eukaryota</taxon>
        <taxon>Fungi</taxon>
        <taxon>Dikarya</taxon>
        <taxon>Basidiomycota</taxon>
        <taxon>Agaricomycotina</taxon>
        <taxon>Agaricomycetes</taxon>
        <taxon>Agaricomycetidae</taxon>
        <taxon>Agaricales</taxon>
        <taxon>Fistulinaceae</taxon>
        <taxon>Fistulina</taxon>
    </lineage>
</organism>
<dbReference type="SUPFAM" id="SSF57850">
    <property type="entry name" value="RING/U-box"/>
    <property type="match status" value="1"/>
</dbReference>
<keyword evidence="4" id="KW-1185">Reference proteome</keyword>
<gene>
    <name evidence="3" type="ORF">FISHEDRAFT_70749</name>
</gene>
<dbReference type="EMBL" id="KN881650">
    <property type="protein sequence ID" value="KIY51525.1"/>
    <property type="molecule type" value="Genomic_DNA"/>
</dbReference>
<dbReference type="OrthoDB" id="6270329at2759"/>
<evidence type="ECO:0000313" key="3">
    <source>
        <dbReference type="EMBL" id="KIY51525.1"/>
    </source>
</evidence>
<keyword evidence="2" id="KW-0812">Transmembrane</keyword>
<keyword evidence="2" id="KW-1133">Transmembrane helix</keyword>
<feature type="compositionally biased region" description="Low complexity" evidence="1">
    <location>
        <begin position="209"/>
        <end position="224"/>
    </location>
</feature>
<feature type="region of interest" description="Disordered" evidence="1">
    <location>
        <begin position="198"/>
        <end position="251"/>
    </location>
</feature>
<protein>
    <submittedName>
        <fullName evidence="3">Uncharacterized protein</fullName>
    </submittedName>
</protein>
<dbReference type="Proteomes" id="UP000054144">
    <property type="component" value="Unassembled WGS sequence"/>
</dbReference>